<dbReference type="EMBL" id="UOFL01000026">
    <property type="protein sequence ID" value="VAW71662.1"/>
    <property type="molecule type" value="Genomic_DNA"/>
</dbReference>
<sequence>MGEIDLSKLKFHGIEIPAKDCNGRFHFAILKLFQTVYYEYCFPNLNGRKPPPDWPHKWFDRKFPQGIEKFSDTFNKIRLVAQLIKNEKENVYENNKLDIKKERINFGKPSKSLDIHLKCHHALQIIPVHLDSLFFYTRIIADCIADLTPYLYPKSEGQQIANRSFRDHRKWFQKNREYDKEYASILTENTQWFDLLAGKAAKEGLRDKIIHHRGVFQLVYTTTVVEKDFSISAGITGDAGYIIDDIFPEIVSIILELFIYFDLFVSHFNQRLQNSLGVNIFDLQNPFHTELYRCNESSGSLWLFPQLSKEAK</sequence>
<organism evidence="1">
    <name type="scientific">hydrothermal vent metagenome</name>
    <dbReference type="NCBI Taxonomy" id="652676"/>
    <lineage>
        <taxon>unclassified sequences</taxon>
        <taxon>metagenomes</taxon>
        <taxon>ecological metagenomes</taxon>
    </lineage>
</organism>
<name>A0A3B0Y8J8_9ZZZZ</name>
<accession>A0A3B0Y8J8</accession>
<gene>
    <name evidence="1" type="ORF">MNBD_GAMMA12-885</name>
</gene>
<proteinExistence type="predicted"/>
<dbReference type="AlphaFoldDB" id="A0A3B0Y8J8"/>
<protein>
    <submittedName>
        <fullName evidence="1">Uncharacterized protein</fullName>
    </submittedName>
</protein>
<evidence type="ECO:0000313" key="1">
    <source>
        <dbReference type="EMBL" id="VAW71662.1"/>
    </source>
</evidence>
<reference evidence="1" key="1">
    <citation type="submission" date="2018-06" db="EMBL/GenBank/DDBJ databases">
        <authorList>
            <person name="Zhirakovskaya E."/>
        </authorList>
    </citation>
    <scope>NUCLEOTIDE SEQUENCE</scope>
</reference>